<feature type="transmembrane region" description="Helical" evidence="8">
    <location>
        <begin position="129"/>
        <end position="151"/>
    </location>
</feature>
<keyword evidence="6 8" id="KW-1133">Transmembrane helix</keyword>
<feature type="transmembrane region" description="Helical" evidence="8">
    <location>
        <begin position="237"/>
        <end position="261"/>
    </location>
</feature>
<dbReference type="EMBL" id="PNHE01000012">
    <property type="protein sequence ID" value="PMC58494.1"/>
    <property type="molecule type" value="Genomic_DNA"/>
</dbReference>
<protein>
    <submittedName>
        <fullName evidence="9">AEC family transporter</fullName>
    </submittedName>
</protein>
<feature type="transmembrane region" description="Helical" evidence="8">
    <location>
        <begin position="299"/>
        <end position="317"/>
    </location>
</feature>
<dbReference type="Pfam" id="PF03547">
    <property type="entry name" value="Mem_trans"/>
    <property type="match status" value="1"/>
</dbReference>
<dbReference type="Gene3D" id="1.20.1530.20">
    <property type="match status" value="1"/>
</dbReference>
<evidence type="ECO:0000256" key="7">
    <source>
        <dbReference type="ARBA" id="ARBA00023136"/>
    </source>
</evidence>
<dbReference type="GO" id="GO:0055085">
    <property type="term" value="P:transmembrane transport"/>
    <property type="evidence" value="ECO:0007669"/>
    <property type="project" value="InterPro"/>
</dbReference>
<dbReference type="GO" id="GO:0005886">
    <property type="term" value="C:plasma membrane"/>
    <property type="evidence" value="ECO:0007669"/>
    <property type="project" value="UniProtKB-SubCell"/>
</dbReference>
<reference evidence="9 10" key="1">
    <citation type="submission" date="2017-09" db="EMBL/GenBank/DDBJ databases">
        <title>Bacterial strain isolated from the female urinary microbiota.</title>
        <authorList>
            <person name="Thomas-White K."/>
            <person name="Kumar N."/>
            <person name="Forster S."/>
            <person name="Putonti C."/>
            <person name="Lawley T."/>
            <person name="Wolfe A.J."/>
        </authorList>
    </citation>
    <scope>NUCLEOTIDE SEQUENCE [LARGE SCALE GENOMIC DNA]</scope>
    <source>
        <strain evidence="9 10">UMB0852</strain>
    </source>
</reference>
<keyword evidence="10" id="KW-1185">Reference proteome</keyword>
<feature type="transmembrane region" description="Helical" evidence="8">
    <location>
        <begin position="167"/>
        <end position="187"/>
    </location>
</feature>
<name>A0A1G8L4N9_9LACT</name>
<dbReference type="OrthoDB" id="9798064at2"/>
<evidence type="ECO:0000313" key="10">
    <source>
        <dbReference type="Proteomes" id="UP000235682"/>
    </source>
</evidence>
<dbReference type="Proteomes" id="UP000235682">
    <property type="component" value="Unassembled WGS sequence"/>
</dbReference>
<gene>
    <name evidence="9" type="ORF">CJ205_03920</name>
</gene>
<feature type="transmembrane region" description="Helical" evidence="8">
    <location>
        <begin position="66"/>
        <end position="90"/>
    </location>
</feature>
<evidence type="ECO:0000256" key="1">
    <source>
        <dbReference type="ARBA" id="ARBA00004651"/>
    </source>
</evidence>
<comment type="similarity">
    <text evidence="2">Belongs to the auxin efflux carrier (TC 2.A.69) family.</text>
</comment>
<keyword evidence="5 8" id="KW-0812">Transmembrane</keyword>
<evidence type="ECO:0000256" key="6">
    <source>
        <dbReference type="ARBA" id="ARBA00022989"/>
    </source>
</evidence>
<dbReference type="InterPro" id="IPR038770">
    <property type="entry name" value="Na+/solute_symporter_sf"/>
</dbReference>
<dbReference type="RefSeq" id="WP_092085056.1">
    <property type="nucleotide sequence ID" value="NZ_FNEL01000017.1"/>
</dbReference>
<comment type="subcellular location">
    <subcellularLocation>
        <location evidence="1">Cell membrane</location>
        <topology evidence="1">Multi-pass membrane protein</topology>
    </subcellularLocation>
</comment>
<feature type="transmembrane region" description="Helical" evidence="8">
    <location>
        <begin position="267"/>
        <end position="287"/>
    </location>
</feature>
<comment type="caution">
    <text evidence="9">The sequence shown here is derived from an EMBL/GenBank/DDBJ whole genome shotgun (WGS) entry which is preliminary data.</text>
</comment>
<accession>A0A1G8L4N9</accession>
<evidence type="ECO:0000256" key="4">
    <source>
        <dbReference type="ARBA" id="ARBA00022475"/>
    </source>
</evidence>
<dbReference type="AlphaFoldDB" id="A0A1G8L4N9"/>
<evidence type="ECO:0000256" key="8">
    <source>
        <dbReference type="SAM" id="Phobius"/>
    </source>
</evidence>
<dbReference type="PANTHER" id="PTHR36838:SF1">
    <property type="entry name" value="SLR1864 PROTEIN"/>
    <property type="match status" value="1"/>
</dbReference>
<feature type="transmembrane region" description="Helical" evidence="8">
    <location>
        <begin position="102"/>
        <end position="123"/>
    </location>
</feature>
<evidence type="ECO:0000256" key="3">
    <source>
        <dbReference type="ARBA" id="ARBA00022448"/>
    </source>
</evidence>
<keyword evidence="7 8" id="KW-0472">Membrane</keyword>
<proteinExistence type="inferred from homology"/>
<keyword evidence="4" id="KW-1003">Cell membrane</keyword>
<feature type="transmembrane region" description="Helical" evidence="8">
    <location>
        <begin position="12"/>
        <end position="30"/>
    </location>
</feature>
<evidence type="ECO:0000256" key="5">
    <source>
        <dbReference type="ARBA" id="ARBA00022692"/>
    </source>
</evidence>
<dbReference type="InterPro" id="IPR004776">
    <property type="entry name" value="Mem_transp_PIN-like"/>
</dbReference>
<sequence length="318" mass="34566">MELDFIATLQDVAVLFSLIVIGFIAGRVGLITEKGQKDITQLTLNITMPATIFMAMQLPMNKERLHTSFIIIGLMILIYAFMFTFGGLVSKRLPLTPGQKDIFQTATLLSNTSFMGYPIVGSLLGDEALFYAVVGAGFIFEVVSWSVGVYLTGRHGTETTEFNWKKIVFSPGVLSILVGLVFFAFQIPLSFNVAGHEIYAIEKVLRTLAPATSPLAMIIIGLILSRSNIQEALQNKVLYLASAIKLLIVPTIVTFALKAFGFSGPTLVIPVIMIAMPTASYVAMFSANAGNDSKFASQLVFMSSLLSIITIPLITLLF</sequence>
<feature type="transmembrane region" description="Helical" evidence="8">
    <location>
        <begin position="207"/>
        <end position="225"/>
    </location>
</feature>
<organism evidence="9 10">
    <name type="scientific">Dolosicoccus paucivorans</name>
    <dbReference type="NCBI Taxonomy" id="84521"/>
    <lineage>
        <taxon>Bacteria</taxon>
        <taxon>Bacillati</taxon>
        <taxon>Bacillota</taxon>
        <taxon>Bacilli</taxon>
        <taxon>Lactobacillales</taxon>
        <taxon>Aerococcaceae</taxon>
        <taxon>Dolosicoccus</taxon>
    </lineage>
</organism>
<dbReference type="PANTHER" id="PTHR36838">
    <property type="entry name" value="AUXIN EFFLUX CARRIER FAMILY PROTEIN"/>
    <property type="match status" value="1"/>
</dbReference>
<evidence type="ECO:0000256" key="2">
    <source>
        <dbReference type="ARBA" id="ARBA00010145"/>
    </source>
</evidence>
<keyword evidence="3" id="KW-0813">Transport</keyword>
<evidence type="ECO:0000313" key="9">
    <source>
        <dbReference type="EMBL" id="PMC58494.1"/>
    </source>
</evidence>